<dbReference type="GO" id="GO:0006281">
    <property type="term" value="P:DNA repair"/>
    <property type="evidence" value="ECO:0007669"/>
    <property type="project" value="UniProtKB-KW"/>
</dbReference>
<dbReference type="Gene3D" id="2.40.50.140">
    <property type="entry name" value="Nucleic acid-binding proteins"/>
    <property type="match status" value="1"/>
</dbReference>
<dbReference type="PANTHER" id="PTHR47810:SF1">
    <property type="entry name" value="DNA LIGASE B"/>
    <property type="match status" value="1"/>
</dbReference>
<dbReference type="InterPro" id="IPR029319">
    <property type="entry name" value="DNA_ligase_OB"/>
</dbReference>
<comment type="cofactor">
    <cofactor evidence="1">
        <name>a divalent metal cation</name>
        <dbReference type="ChEBI" id="CHEBI:60240"/>
    </cofactor>
</comment>
<organism evidence="10 11">
    <name type="scientific">Photobacterium proteolyticum</name>
    <dbReference type="NCBI Taxonomy" id="1903952"/>
    <lineage>
        <taxon>Bacteria</taxon>
        <taxon>Pseudomonadati</taxon>
        <taxon>Pseudomonadota</taxon>
        <taxon>Gammaproteobacteria</taxon>
        <taxon>Vibrionales</taxon>
        <taxon>Vibrionaceae</taxon>
        <taxon>Photobacterium</taxon>
    </lineage>
</organism>
<dbReference type="InterPro" id="IPR012340">
    <property type="entry name" value="NA-bd_OB-fold"/>
</dbReference>
<name>A0A1Q9H155_9GAMM</name>
<feature type="signal peptide" evidence="7">
    <location>
        <begin position="1"/>
        <end position="31"/>
    </location>
</feature>
<accession>A0A1Q9H155</accession>
<dbReference type="GO" id="GO:0006310">
    <property type="term" value="P:DNA recombination"/>
    <property type="evidence" value="ECO:0007669"/>
    <property type="project" value="InterPro"/>
</dbReference>
<keyword evidence="2 10" id="KW-0436">Ligase</keyword>
<proteinExistence type="predicted"/>
<dbReference type="NCBIfam" id="NF006592">
    <property type="entry name" value="PRK09125.1"/>
    <property type="match status" value="1"/>
</dbReference>
<comment type="caution">
    <text evidence="10">The sequence shown here is derived from an EMBL/GenBank/DDBJ whole genome shotgun (WGS) entry which is preliminary data.</text>
</comment>
<keyword evidence="5" id="KW-0234">DNA repair</keyword>
<comment type="catalytic activity">
    <reaction evidence="6">
        <text>ATP + (deoxyribonucleotide)n-3'-hydroxyl + 5'-phospho-(deoxyribonucleotide)m = (deoxyribonucleotide)n+m + AMP + diphosphate.</text>
        <dbReference type="EC" id="6.5.1.1"/>
    </reaction>
</comment>
<evidence type="ECO:0000256" key="7">
    <source>
        <dbReference type="SAM" id="SignalP"/>
    </source>
</evidence>
<feature type="domain" description="DNA ligase OB-like" evidence="9">
    <location>
        <begin position="231"/>
        <end position="296"/>
    </location>
</feature>
<dbReference type="Pfam" id="PF01068">
    <property type="entry name" value="DNA_ligase_A_M"/>
    <property type="match status" value="1"/>
</dbReference>
<dbReference type="Proteomes" id="UP000186905">
    <property type="component" value="Unassembled WGS sequence"/>
</dbReference>
<dbReference type="AlphaFoldDB" id="A0A1Q9H155"/>
<evidence type="ECO:0000259" key="9">
    <source>
        <dbReference type="Pfam" id="PF14743"/>
    </source>
</evidence>
<sequence length="301" mass="33777">MTTSSPARVPSSFTRLAAVIALVLSPFHLHAKTAPQIMTAQPYSKQLPPDLSSNQDTISAYYASEKLDGVRAFWNGEQLVTRTGKPIAAPEWFTESLPSDIQLDGELWAGRGLFQQVAATVLDHSPNDKQWRAIHYMVFDIPSSPYRFERRLKQLSEVIATIDRPHLQAVPQYTYTDRNTLDTKLDEVTAGNGEGLMLHHKDNLYSHGRSDRLLKMKRYQDAEAVVIGYEEGKGKFSGKMGALWVLTADNVKFKIGTGFKDAVRKNPPLIGSTINYRYNGYTDSGIPRFARFIRVRANADI</sequence>
<evidence type="ECO:0000256" key="4">
    <source>
        <dbReference type="ARBA" id="ARBA00022763"/>
    </source>
</evidence>
<dbReference type="STRING" id="1903952.BIT28_04070"/>
<protein>
    <submittedName>
        <fullName evidence="10">DNA ligase</fullName>
    </submittedName>
</protein>
<dbReference type="Gene3D" id="3.30.1490.70">
    <property type="match status" value="1"/>
</dbReference>
<feature type="chain" id="PRO_5012435298" evidence="7">
    <location>
        <begin position="32"/>
        <end position="301"/>
    </location>
</feature>
<dbReference type="CDD" id="cd07896">
    <property type="entry name" value="Adenylation_kDNA_ligase_like"/>
    <property type="match status" value="1"/>
</dbReference>
<evidence type="ECO:0000256" key="5">
    <source>
        <dbReference type="ARBA" id="ARBA00023204"/>
    </source>
</evidence>
<evidence type="ECO:0000313" key="11">
    <source>
        <dbReference type="Proteomes" id="UP000186905"/>
    </source>
</evidence>
<evidence type="ECO:0000256" key="1">
    <source>
        <dbReference type="ARBA" id="ARBA00001968"/>
    </source>
</evidence>
<evidence type="ECO:0000256" key="6">
    <source>
        <dbReference type="ARBA" id="ARBA00034003"/>
    </source>
</evidence>
<dbReference type="InterPro" id="IPR012310">
    <property type="entry name" value="DNA_ligase_ATP-dep_cent"/>
</dbReference>
<dbReference type="RefSeq" id="WP_075761858.1">
    <property type="nucleotide sequence ID" value="NZ_MJIL01000041.1"/>
</dbReference>
<feature type="domain" description="ATP-dependent DNA ligase family profile" evidence="8">
    <location>
        <begin position="60"/>
        <end position="217"/>
    </location>
</feature>
<dbReference type="OrthoDB" id="9782700at2"/>
<dbReference type="Gene3D" id="3.30.470.30">
    <property type="entry name" value="DNA ligase/mRNA capping enzyme"/>
    <property type="match status" value="1"/>
</dbReference>
<dbReference type="GO" id="GO:0003910">
    <property type="term" value="F:DNA ligase (ATP) activity"/>
    <property type="evidence" value="ECO:0007669"/>
    <property type="project" value="UniProtKB-EC"/>
</dbReference>
<dbReference type="SUPFAM" id="SSF50249">
    <property type="entry name" value="Nucleic acid-binding proteins"/>
    <property type="match status" value="1"/>
</dbReference>
<dbReference type="SUPFAM" id="SSF56091">
    <property type="entry name" value="DNA ligase/mRNA capping enzyme, catalytic domain"/>
    <property type="match status" value="1"/>
</dbReference>
<dbReference type="GO" id="GO:0005524">
    <property type="term" value="F:ATP binding"/>
    <property type="evidence" value="ECO:0007669"/>
    <property type="project" value="InterPro"/>
</dbReference>
<keyword evidence="7" id="KW-0732">Signal</keyword>
<keyword evidence="4" id="KW-0227">DNA damage</keyword>
<gene>
    <name evidence="10" type="ORF">BIT28_04070</name>
</gene>
<evidence type="ECO:0000256" key="2">
    <source>
        <dbReference type="ARBA" id="ARBA00022598"/>
    </source>
</evidence>
<dbReference type="InterPro" id="IPR050326">
    <property type="entry name" value="NAD_dep_DNA_ligaseB"/>
</dbReference>
<dbReference type="Pfam" id="PF14743">
    <property type="entry name" value="DNA_ligase_OB_2"/>
    <property type="match status" value="1"/>
</dbReference>
<dbReference type="EMBL" id="MJIL01000041">
    <property type="protein sequence ID" value="OLQ81401.1"/>
    <property type="molecule type" value="Genomic_DNA"/>
</dbReference>
<reference evidence="10 11" key="1">
    <citation type="submission" date="2016-09" db="EMBL/GenBank/DDBJ databases">
        <title>Photobacterium proteolyticum sp. nov. a protease producing bacterium isolated from ocean sediments of Laizhou Bay.</title>
        <authorList>
            <person name="Li Y."/>
        </authorList>
    </citation>
    <scope>NUCLEOTIDE SEQUENCE [LARGE SCALE GENOMIC DNA]</scope>
    <source>
        <strain evidence="10 11">13-12</strain>
    </source>
</reference>
<evidence type="ECO:0000259" key="8">
    <source>
        <dbReference type="Pfam" id="PF01068"/>
    </source>
</evidence>
<keyword evidence="3" id="KW-0235">DNA replication</keyword>
<dbReference type="PANTHER" id="PTHR47810">
    <property type="entry name" value="DNA LIGASE"/>
    <property type="match status" value="1"/>
</dbReference>
<evidence type="ECO:0000313" key="10">
    <source>
        <dbReference type="EMBL" id="OLQ81401.1"/>
    </source>
</evidence>
<keyword evidence="11" id="KW-1185">Reference proteome</keyword>
<evidence type="ECO:0000256" key="3">
    <source>
        <dbReference type="ARBA" id="ARBA00022705"/>
    </source>
</evidence>
<dbReference type="GO" id="GO:0006260">
    <property type="term" value="P:DNA replication"/>
    <property type="evidence" value="ECO:0007669"/>
    <property type="project" value="UniProtKB-KW"/>
</dbReference>
<dbReference type="CDD" id="cd08041">
    <property type="entry name" value="OBF_kDNA_ligase_like"/>
    <property type="match status" value="1"/>
</dbReference>